<keyword evidence="1" id="KW-0732">Signal</keyword>
<sequence>MRWGVMIAAVPLVLLVAGTTAGCKDPRNPSGECIVGSATTNHDKLVSCSKPHDGKIVASVNHESECPQGTDWSYAAKDLKVMCVHNEKG</sequence>
<dbReference type="PROSITE" id="PS51257">
    <property type="entry name" value="PROKAR_LIPOPROTEIN"/>
    <property type="match status" value="1"/>
</dbReference>
<dbReference type="RefSeq" id="WP_143161382.1">
    <property type="nucleotide sequence ID" value="NZ_AP017900.1"/>
</dbReference>
<reference evidence="2 3" key="2">
    <citation type="journal article" date="2016" name="Genome Announc.">
        <title>Draft Genome Sequence of Erythromycin- and Oxytetracycline-Sensitive Nocardia seriolae Strain U-1 (NBRC 110359).</title>
        <authorList>
            <person name="Imajoh M."/>
            <person name="Sukeda M."/>
            <person name="Shimizu M."/>
            <person name="Yamane J."/>
            <person name="Ohnishi K."/>
            <person name="Oshima S."/>
        </authorList>
    </citation>
    <scope>NUCLEOTIDE SEQUENCE [LARGE SCALE GENOMIC DNA]</scope>
    <source>
        <strain evidence="2 3">U-1</strain>
    </source>
</reference>
<protein>
    <recommendedName>
        <fullName evidence="4">Lipoprotein</fullName>
    </recommendedName>
</protein>
<dbReference type="Proteomes" id="UP000037179">
    <property type="component" value="Unassembled WGS sequence"/>
</dbReference>
<feature type="chain" id="PRO_5044364763" description="Lipoprotein" evidence="1">
    <location>
        <begin position="22"/>
        <end position="89"/>
    </location>
</feature>
<comment type="caution">
    <text evidence="2">The sequence shown here is derived from an EMBL/GenBank/DDBJ whole genome shotgun (WGS) entry which is preliminary data.</text>
</comment>
<evidence type="ECO:0000256" key="1">
    <source>
        <dbReference type="SAM" id="SignalP"/>
    </source>
</evidence>
<evidence type="ECO:0008006" key="4">
    <source>
        <dbReference type="Google" id="ProtNLM"/>
    </source>
</evidence>
<accession>A0A0B8N3D5</accession>
<name>A0A0B8N3D5_9NOCA</name>
<dbReference type="AlphaFoldDB" id="A0A0B8N3D5"/>
<dbReference type="GeneID" id="93373884"/>
<dbReference type="OrthoDB" id="4567041at2"/>
<proteinExistence type="predicted"/>
<gene>
    <name evidence="2" type="ORF">NSK11_contig00037-0027</name>
</gene>
<keyword evidence="3" id="KW-1185">Reference proteome</keyword>
<organism evidence="2 3">
    <name type="scientific">Nocardia seriolae</name>
    <dbReference type="NCBI Taxonomy" id="37332"/>
    <lineage>
        <taxon>Bacteria</taxon>
        <taxon>Bacillati</taxon>
        <taxon>Actinomycetota</taxon>
        <taxon>Actinomycetes</taxon>
        <taxon>Mycobacteriales</taxon>
        <taxon>Nocardiaceae</taxon>
        <taxon>Nocardia</taxon>
    </lineage>
</organism>
<evidence type="ECO:0000313" key="2">
    <source>
        <dbReference type="EMBL" id="GAP28506.1"/>
    </source>
</evidence>
<dbReference type="EMBL" id="BBYQ01000037">
    <property type="protein sequence ID" value="GAP28506.1"/>
    <property type="molecule type" value="Genomic_DNA"/>
</dbReference>
<reference evidence="3" key="1">
    <citation type="submission" date="2015-07" db="EMBL/GenBank/DDBJ databases">
        <title>Nocardia seriolae U-1 whole genome shotgun sequence.</title>
        <authorList>
            <person name="Imajoh M."/>
            <person name="Fukumoto Y."/>
            <person name="Sukeda M."/>
            <person name="Yamane J."/>
            <person name="Yamasaki K."/>
            <person name="Shimizu M."/>
            <person name="Ohnishi K."/>
            <person name="Oshima S."/>
        </authorList>
    </citation>
    <scope>NUCLEOTIDE SEQUENCE [LARGE SCALE GENOMIC DNA]</scope>
    <source>
        <strain evidence="3">U-1</strain>
    </source>
</reference>
<feature type="signal peptide" evidence="1">
    <location>
        <begin position="1"/>
        <end position="21"/>
    </location>
</feature>
<evidence type="ECO:0000313" key="3">
    <source>
        <dbReference type="Proteomes" id="UP000037179"/>
    </source>
</evidence>